<dbReference type="EMBL" id="PVTD01000004">
    <property type="protein sequence ID" value="PRY23612.1"/>
    <property type="molecule type" value="Genomic_DNA"/>
</dbReference>
<keyword evidence="3" id="KW-1185">Reference proteome</keyword>
<name>A0A2T0RR45_9RHOB</name>
<keyword evidence="1" id="KW-1133">Transmembrane helix</keyword>
<comment type="caution">
    <text evidence="2">The sequence shown here is derived from an EMBL/GenBank/DDBJ whole genome shotgun (WGS) entry which is preliminary data.</text>
</comment>
<feature type="transmembrane region" description="Helical" evidence="1">
    <location>
        <begin position="37"/>
        <end position="56"/>
    </location>
</feature>
<sequence>MLRQAMNRANLLLRFSLELAALSGFAIWAWSRADGGWRYLAAASIGVAVAAIWGTFNVPGDPSRSGEAPVAVPGWVRLLIELTVLLGGAGAFVGASLHAAGLVMVALICVHYALSTDRIAWLLRRP</sequence>
<dbReference type="RefSeq" id="WP_106205009.1">
    <property type="nucleotide sequence ID" value="NZ_PVTD01000004.1"/>
</dbReference>
<organism evidence="2 3">
    <name type="scientific">Aliiruegeria haliotis</name>
    <dbReference type="NCBI Taxonomy" id="1280846"/>
    <lineage>
        <taxon>Bacteria</taxon>
        <taxon>Pseudomonadati</taxon>
        <taxon>Pseudomonadota</taxon>
        <taxon>Alphaproteobacteria</taxon>
        <taxon>Rhodobacterales</taxon>
        <taxon>Roseobacteraceae</taxon>
        <taxon>Aliiruegeria</taxon>
    </lineage>
</organism>
<dbReference type="Proteomes" id="UP000239480">
    <property type="component" value="Unassembled WGS sequence"/>
</dbReference>
<reference evidence="2 3" key="1">
    <citation type="submission" date="2018-03" db="EMBL/GenBank/DDBJ databases">
        <title>Genomic Encyclopedia of Archaeal and Bacterial Type Strains, Phase II (KMG-II): from individual species to whole genera.</title>
        <authorList>
            <person name="Goeker M."/>
        </authorList>
    </citation>
    <scope>NUCLEOTIDE SEQUENCE [LARGE SCALE GENOMIC DNA]</scope>
    <source>
        <strain evidence="2 3">DSM 29328</strain>
    </source>
</reference>
<keyword evidence="1" id="KW-0812">Transmembrane</keyword>
<accession>A0A2T0RR45</accession>
<dbReference type="Pfam" id="PF10823">
    <property type="entry name" value="DUF2568"/>
    <property type="match status" value="1"/>
</dbReference>
<protein>
    <submittedName>
        <fullName evidence="2">Uncharacterized protein DUF2568</fullName>
    </submittedName>
</protein>
<evidence type="ECO:0000313" key="3">
    <source>
        <dbReference type="Proteomes" id="UP000239480"/>
    </source>
</evidence>
<dbReference type="InterPro" id="IPR021214">
    <property type="entry name" value="DUF2568"/>
</dbReference>
<evidence type="ECO:0000313" key="2">
    <source>
        <dbReference type="EMBL" id="PRY23612.1"/>
    </source>
</evidence>
<evidence type="ECO:0000256" key="1">
    <source>
        <dbReference type="SAM" id="Phobius"/>
    </source>
</evidence>
<proteinExistence type="predicted"/>
<gene>
    <name evidence="2" type="ORF">CLV78_104103</name>
</gene>
<feature type="transmembrane region" description="Helical" evidence="1">
    <location>
        <begin position="95"/>
        <end position="114"/>
    </location>
</feature>
<keyword evidence="1" id="KW-0472">Membrane</keyword>
<dbReference type="AlphaFoldDB" id="A0A2T0RR45"/>